<comment type="caution">
    <text evidence="1">The sequence shown here is derived from an EMBL/GenBank/DDBJ whole genome shotgun (WGS) entry which is preliminary data.</text>
</comment>
<evidence type="ECO:0000313" key="1">
    <source>
        <dbReference type="EMBL" id="GAF89100.1"/>
    </source>
</evidence>
<accession>X0UKU5</accession>
<reference evidence="1" key="1">
    <citation type="journal article" date="2014" name="Front. Microbiol.">
        <title>High frequency of phylogenetically diverse reductive dehalogenase-homologous genes in deep subseafloor sedimentary metagenomes.</title>
        <authorList>
            <person name="Kawai M."/>
            <person name="Futagami T."/>
            <person name="Toyoda A."/>
            <person name="Takaki Y."/>
            <person name="Nishi S."/>
            <person name="Hori S."/>
            <person name="Arai W."/>
            <person name="Tsubouchi T."/>
            <person name="Morono Y."/>
            <person name="Uchiyama I."/>
            <person name="Ito T."/>
            <person name="Fujiyama A."/>
            <person name="Inagaki F."/>
            <person name="Takami H."/>
        </authorList>
    </citation>
    <scope>NUCLEOTIDE SEQUENCE</scope>
    <source>
        <strain evidence="1">Expedition CK06-06</strain>
    </source>
</reference>
<gene>
    <name evidence="1" type="ORF">S01H1_18735</name>
</gene>
<name>X0UKU5_9ZZZZ</name>
<dbReference type="AlphaFoldDB" id="X0UKU5"/>
<proteinExistence type="predicted"/>
<sequence length="59" mass="6094">MRIAILALAFAAALLTAPQPTQCDPLCGNVPCINSNICFQGCACVISPTQGIGTCRSVR</sequence>
<organism evidence="1">
    <name type="scientific">marine sediment metagenome</name>
    <dbReference type="NCBI Taxonomy" id="412755"/>
    <lineage>
        <taxon>unclassified sequences</taxon>
        <taxon>metagenomes</taxon>
        <taxon>ecological metagenomes</taxon>
    </lineage>
</organism>
<protein>
    <submittedName>
        <fullName evidence="1">Uncharacterized protein</fullName>
    </submittedName>
</protein>
<dbReference type="EMBL" id="BARS01010045">
    <property type="protein sequence ID" value="GAF89100.1"/>
    <property type="molecule type" value="Genomic_DNA"/>
</dbReference>